<evidence type="ECO:0000256" key="2">
    <source>
        <dbReference type="ARBA" id="ARBA00023002"/>
    </source>
</evidence>
<evidence type="ECO:0000313" key="5">
    <source>
        <dbReference type="Proteomes" id="UP000345637"/>
    </source>
</evidence>
<protein>
    <submittedName>
        <fullName evidence="4">Anaerobic glycerol-3-phosphate dehydrogenase subunit B</fullName>
        <ecNumber evidence="4">1.1.5.3</ecNumber>
    </submittedName>
</protein>
<dbReference type="EMBL" id="CAADJE010000025">
    <property type="protein sequence ID" value="VFS80608.1"/>
    <property type="molecule type" value="Genomic_DNA"/>
</dbReference>
<keyword evidence="2 4" id="KW-0560">Oxidoreductase</keyword>
<sequence length="111" mass="11516">MGNASARWLTGIARLAEQLPEHPYAMLGADRVMAYAAQTEALLAASGIAMRGEASQPHERVTPLGTLRPTWLSPQEVPVAPLSAGSVGVVGIGGFADFQPHLAAASLTRQG</sequence>
<dbReference type="EC" id="1.1.5.3" evidence="4"/>
<evidence type="ECO:0000256" key="1">
    <source>
        <dbReference type="ARBA" id="ARBA00022630"/>
    </source>
</evidence>
<organism evidence="4 5">
    <name type="scientific">Raoultella planticola</name>
    <name type="common">Klebsiella planticola</name>
    <dbReference type="NCBI Taxonomy" id="575"/>
    <lineage>
        <taxon>Bacteria</taxon>
        <taxon>Pseudomonadati</taxon>
        <taxon>Pseudomonadota</taxon>
        <taxon>Gammaproteobacteria</taxon>
        <taxon>Enterobacterales</taxon>
        <taxon>Enterobacteriaceae</taxon>
        <taxon>Klebsiella/Raoultella group</taxon>
        <taxon>Raoultella</taxon>
    </lineage>
</organism>
<dbReference type="GO" id="GO:0004368">
    <property type="term" value="F:glycerol-3-phosphate dehydrogenase (quinone) activity"/>
    <property type="evidence" value="ECO:0007669"/>
    <property type="project" value="UniProtKB-EC"/>
</dbReference>
<gene>
    <name evidence="4" type="primary">glpB_2</name>
    <name evidence="4" type="ORF">NCTC12998_05526</name>
</gene>
<reference evidence="4 5" key="1">
    <citation type="submission" date="2019-03" db="EMBL/GenBank/DDBJ databases">
        <authorList>
            <consortium name="Pathogen Informatics"/>
        </authorList>
    </citation>
    <scope>NUCLEOTIDE SEQUENCE [LARGE SCALE GENOMIC DNA]</scope>
    <source>
        <strain evidence="4 5">NCTC12998</strain>
    </source>
</reference>
<dbReference type="AlphaFoldDB" id="A0A485C911"/>
<evidence type="ECO:0000259" key="3">
    <source>
        <dbReference type="Pfam" id="PF00890"/>
    </source>
</evidence>
<name>A0A485C911_RAOPL</name>
<evidence type="ECO:0000313" key="4">
    <source>
        <dbReference type="EMBL" id="VFS80608.1"/>
    </source>
</evidence>
<dbReference type="Proteomes" id="UP000345637">
    <property type="component" value="Unassembled WGS sequence"/>
</dbReference>
<dbReference type="Pfam" id="PF00890">
    <property type="entry name" value="FAD_binding_2"/>
    <property type="match status" value="1"/>
</dbReference>
<proteinExistence type="predicted"/>
<accession>A0A485C911</accession>
<feature type="domain" description="FAD-dependent oxidoreductase 2 FAD-binding" evidence="3">
    <location>
        <begin position="12"/>
        <end position="109"/>
    </location>
</feature>
<keyword evidence="1" id="KW-0285">Flavoprotein</keyword>
<dbReference type="InterPro" id="IPR003953">
    <property type="entry name" value="FAD-dep_OxRdtase_2_FAD-bd"/>
</dbReference>